<organism evidence="2 3">
    <name type="scientific">Vigna unguiculata</name>
    <name type="common">Cowpea</name>
    <dbReference type="NCBI Taxonomy" id="3917"/>
    <lineage>
        <taxon>Eukaryota</taxon>
        <taxon>Viridiplantae</taxon>
        <taxon>Streptophyta</taxon>
        <taxon>Embryophyta</taxon>
        <taxon>Tracheophyta</taxon>
        <taxon>Spermatophyta</taxon>
        <taxon>Magnoliopsida</taxon>
        <taxon>eudicotyledons</taxon>
        <taxon>Gunneridae</taxon>
        <taxon>Pentapetalae</taxon>
        <taxon>rosids</taxon>
        <taxon>fabids</taxon>
        <taxon>Fabales</taxon>
        <taxon>Fabaceae</taxon>
        <taxon>Papilionoideae</taxon>
        <taxon>50 kb inversion clade</taxon>
        <taxon>NPAAA clade</taxon>
        <taxon>indigoferoid/millettioid clade</taxon>
        <taxon>Phaseoleae</taxon>
        <taxon>Vigna</taxon>
    </lineage>
</organism>
<dbReference type="EMBL" id="CP039351">
    <property type="protein sequence ID" value="QCD99407.1"/>
    <property type="molecule type" value="Genomic_DNA"/>
</dbReference>
<keyword evidence="3" id="KW-1185">Reference proteome</keyword>
<name>A0A4D6MEI6_VIGUN</name>
<accession>A0A4D6MEI6</accession>
<dbReference type="Proteomes" id="UP000501690">
    <property type="component" value="Linkage Group LG7"/>
</dbReference>
<evidence type="ECO:0000313" key="2">
    <source>
        <dbReference type="EMBL" id="QCD99407.1"/>
    </source>
</evidence>
<protein>
    <submittedName>
        <fullName evidence="2">Uncharacterized protein</fullName>
    </submittedName>
</protein>
<dbReference type="AlphaFoldDB" id="A0A4D6MEI6"/>
<evidence type="ECO:0000256" key="1">
    <source>
        <dbReference type="SAM" id="MobiDB-lite"/>
    </source>
</evidence>
<proteinExistence type="predicted"/>
<evidence type="ECO:0000313" key="3">
    <source>
        <dbReference type="Proteomes" id="UP000501690"/>
    </source>
</evidence>
<reference evidence="2 3" key="1">
    <citation type="submission" date="2019-04" db="EMBL/GenBank/DDBJ databases">
        <title>An improved genome assembly and genetic linkage map for asparagus bean, Vigna unguiculata ssp. sesquipedialis.</title>
        <authorList>
            <person name="Xia Q."/>
            <person name="Zhang R."/>
            <person name="Dong Y."/>
        </authorList>
    </citation>
    <scope>NUCLEOTIDE SEQUENCE [LARGE SCALE GENOMIC DNA]</scope>
    <source>
        <tissue evidence="2">Leaf</tissue>
    </source>
</reference>
<gene>
    <name evidence="2" type="ORF">DEO72_LG7g688</name>
</gene>
<feature type="region of interest" description="Disordered" evidence="1">
    <location>
        <begin position="1"/>
        <end position="31"/>
    </location>
</feature>
<sequence>MSRAKPLSRATTQGIRSEPRLKGYVPSYNSRNTPASPPLRYHLSFAKHAYYKQTSLLTLHYRLTLLLSCQVNMRSRPPGRASCRQAPSASNVTYLTDIAKCL</sequence>